<accession>A0A844DDE1</accession>
<evidence type="ECO:0000313" key="2">
    <source>
        <dbReference type="Proteomes" id="UP000439986"/>
    </source>
</evidence>
<keyword evidence="2" id="KW-1185">Reference proteome</keyword>
<dbReference type="RefSeq" id="WP_154360447.1">
    <property type="nucleotide sequence ID" value="NZ_WKJL01000024.1"/>
</dbReference>
<dbReference type="SUPFAM" id="SSF48371">
    <property type="entry name" value="ARM repeat"/>
    <property type="match status" value="1"/>
</dbReference>
<comment type="caution">
    <text evidence="1">The sequence shown here is derived from an EMBL/GenBank/DDBJ whole genome shotgun (WGS) entry which is preliminary data.</text>
</comment>
<protein>
    <recommendedName>
        <fullName evidence="3">HEAT repeat domain-containing protein</fullName>
    </recommendedName>
</protein>
<dbReference type="InterPro" id="IPR011989">
    <property type="entry name" value="ARM-like"/>
</dbReference>
<dbReference type="InterPro" id="IPR016024">
    <property type="entry name" value="ARM-type_fold"/>
</dbReference>
<evidence type="ECO:0000313" key="1">
    <source>
        <dbReference type="EMBL" id="MRW87192.1"/>
    </source>
</evidence>
<proteinExistence type="predicted"/>
<dbReference type="PROSITE" id="PS50077">
    <property type="entry name" value="HEAT_REPEAT"/>
    <property type="match status" value="1"/>
</dbReference>
<sequence>MVVATDSEDVLREYAACSSGYVREAVLRRCAELALPALLPEVAARLDDWVPEVRQAARDTLLRLLPLVPVDELLALAPQVLRQGRGDYASWLAEFEQLLIRRMSVDELCAAAREAEIKVARAIVSVLDTHRLLAPAALIALILARHDDIVLARRAVELCAKLAPAEQGMAYRAAARSHFGAVRTLALKALLAMPDQARTELATAALEDVQSSARQTAVGYLQANGVDVGGYYREVLAQGPHAVLRTRICLTMLASLCDRADLPLIQSFRSSEYPVLRATALALWFKLAEQDKDQIALAAMDDASPRVRKFAVQLVHRHGAYVPFAVILQRLSASDDVLFVLRLAEGNKWHWLEGVARVVLQRGVEEARRLELPAALLTWTKATDWHVNPAPEQHAFLASAPVMNVFSQLLPAQRLAFLRQQLHLD</sequence>
<name>A0A844DDE1_9BURK</name>
<dbReference type="Gene3D" id="1.25.10.10">
    <property type="entry name" value="Leucine-rich Repeat Variant"/>
    <property type="match status" value="1"/>
</dbReference>
<dbReference type="InterPro" id="IPR021133">
    <property type="entry name" value="HEAT_type_2"/>
</dbReference>
<evidence type="ECO:0008006" key="3">
    <source>
        <dbReference type="Google" id="ProtNLM"/>
    </source>
</evidence>
<gene>
    <name evidence="1" type="ORF">GJ698_24285</name>
</gene>
<reference evidence="1 2" key="1">
    <citation type="submission" date="2019-11" db="EMBL/GenBank/DDBJ databases">
        <title>Novel species isolated from a subtropical stream in China.</title>
        <authorList>
            <person name="Lu H."/>
        </authorList>
    </citation>
    <scope>NUCLEOTIDE SEQUENCE [LARGE SCALE GENOMIC DNA]</scope>
    <source>
        <strain evidence="1 2">FT26W</strain>
    </source>
</reference>
<dbReference type="Proteomes" id="UP000439986">
    <property type="component" value="Unassembled WGS sequence"/>
</dbReference>
<dbReference type="EMBL" id="WKJL01000024">
    <property type="protein sequence ID" value="MRW87192.1"/>
    <property type="molecule type" value="Genomic_DNA"/>
</dbReference>
<organism evidence="1 2">
    <name type="scientific">Duganella aquatilis</name>
    <dbReference type="NCBI Taxonomy" id="2666082"/>
    <lineage>
        <taxon>Bacteria</taxon>
        <taxon>Pseudomonadati</taxon>
        <taxon>Pseudomonadota</taxon>
        <taxon>Betaproteobacteria</taxon>
        <taxon>Burkholderiales</taxon>
        <taxon>Oxalobacteraceae</taxon>
        <taxon>Telluria group</taxon>
        <taxon>Duganella</taxon>
    </lineage>
</organism>
<dbReference type="AlphaFoldDB" id="A0A844DDE1"/>